<dbReference type="Gene3D" id="3.30.565.10">
    <property type="entry name" value="Histidine kinase-like ATPase, C-terminal domain"/>
    <property type="match status" value="1"/>
</dbReference>
<evidence type="ECO:0000313" key="2">
    <source>
        <dbReference type="EMBL" id="MFC5725011.1"/>
    </source>
</evidence>
<dbReference type="EMBL" id="JBHSPB010000043">
    <property type="protein sequence ID" value="MFC5725011.1"/>
    <property type="molecule type" value="Genomic_DNA"/>
</dbReference>
<keyword evidence="3" id="KW-1185">Reference proteome</keyword>
<dbReference type="PANTHER" id="PTHR35526:SF3">
    <property type="entry name" value="ANTI-SIGMA-F FACTOR RSBW"/>
    <property type="match status" value="1"/>
</dbReference>
<dbReference type="InterPro" id="IPR036890">
    <property type="entry name" value="HATPase_C_sf"/>
</dbReference>
<dbReference type="GO" id="GO:0005524">
    <property type="term" value="F:ATP binding"/>
    <property type="evidence" value="ECO:0007669"/>
    <property type="project" value="UniProtKB-KW"/>
</dbReference>
<dbReference type="Proteomes" id="UP001596083">
    <property type="component" value="Unassembled WGS sequence"/>
</dbReference>
<dbReference type="PANTHER" id="PTHR35526">
    <property type="entry name" value="ANTI-SIGMA-F FACTOR RSBW-RELATED"/>
    <property type="match status" value="1"/>
</dbReference>
<gene>
    <name evidence="2" type="ORF">ACFP1Z_33205</name>
</gene>
<name>A0ABW0ZCE4_9ACTN</name>
<feature type="region of interest" description="Disordered" evidence="1">
    <location>
        <begin position="1"/>
        <end position="23"/>
    </location>
</feature>
<keyword evidence="2" id="KW-0067">ATP-binding</keyword>
<sequence length="163" mass="17259">MSNSAPCLLDSAPETTASPKPAPGNLTYSLGLPAGPYCVPSTRAHVRRLLHEHGLGDLADLATLAASELLANAYLFTPGSDVSLSLRWRFSVLRVTVFDEHPRHPKALRDSCRARRQDGLAMLDAVVGACGGLCGLDEVGAPLSGSKAWVVIPREAAEAYARL</sequence>
<evidence type="ECO:0000313" key="3">
    <source>
        <dbReference type="Proteomes" id="UP001596083"/>
    </source>
</evidence>
<keyword evidence="2" id="KW-0547">Nucleotide-binding</keyword>
<protein>
    <submittedName>
        <fullName evidence="2">ATP-binding protein</fullName>
    </submittedName>
</protein>
<dbReference type="RefSeq" id="WP_390321747.1">
    <property type="nucleotide sequence ID" value="NZ_JBHSPB010000043.1"/>
</dbReference>
<comment type="caution">
    <text evidence="2">The sequence shown here is derived from an EMBL/GenBank/DDBJ whole genome shotgun (WGS) entry which is preliminary data.</text>
</comment>
<dbReference type="InterPro" id="IPR050267">
    <property type="entry name" value="Anti-sigma-factor_SerPK"/>
</dbReference>
<organism evidence="2 3">
    <name type="scientific">Streptomyces gamaensis</name>
    <dbReference type="NCBI Taxonomy" id="1763542"/>
    <lineage>
        <taxon>Bacteria</taxon>
        <taxon>Bacillati</taxon>
        <taxon>Actinomycetota</taxon>
        <taxon>Actinomycetes</taxon>
        <taxon>Kitasatosporales</taxon>
        <taxon>Streptomycetaceae</taxon>
        <taxon>Streptomyces</taxon>
    </lineage>
</organism>
<proteinExistence type="predicted"/>
<evidence type="ECO:0000256" key="1">
    <source>
        <dbReference type="SAM" id="MobiDB-lite"/>
    </source>
</evidence>
<accession>A0ABW0ZCE4</accession>
<reference evidence="3" key="1">
    <citation type="journal article" date="2019" name="Int. J. Syst. Evol. Microbiol.">
        <title>The Global Catalogue of Microorganisms (GCM) 10K type strain sequencing project: providing services to taxonomists for standard genome sequencing and annotation.</title>
        <authorList>
            <consortium name="The Broad Institute Genomics Platform"/>
            <consortium name="The Broad Institute Genome Sequencing Center for Infectious Disease"/>
            <person name="Wu L."/>
            <person name="Ma J."/>
        </authorList>
    </citation>
    <scope>NUCLEOTIDE SEQUENCE [LARGE SCALE GENOMIC DNA]</scope>
    <source>
        <strain evidence="3">CGMCC 4.7304</strain>
    </source>
</reference>